<evidence type="ECO:0000313" key="6">
    <source>
        <dbReference type="EMBL" id="KAL3817141.1"/>
    </source>
</evidence>
<feature type="region of interest" description="Disordered" evidence="4">
    <location>
        <begin position="688"/>
        <end position="707"/>
    </location>
</feature>
<feature type="domain" description="SAP" evidence="5">
    <location>
        <begin position="344"/>
        <end position="378"/>
    </location>
</feature>
<dbReference type="InterPro" id="IPR010920">
    <property type="entry name" value="LSM_dom_sf"/>
</dbReference>
<keyword evidence="2" id="KW-0687">Ribonucleoprotein</keyword>
<feature type="compositionally biased region" description="Acidic residues" evidence="4">
    <location>
        <begin position="773"/>
        <end position="839"/>
    </location>
</feature>
<feature type="compositionally biased region" description="Basic residues" evidence="4">
    <location>
        <begin position="472"/>
        <end position="484"/>
    </location>
</feature>
<evidence type="ECO:0000259" key="5">
    <source>
        <dbReference type="PROSITE" id="PS50800"/>
    </source>
</evidence>
<feature type="region of interest" description="Disordered" evidence="4">
    <location>
        <begin position="730"/>
        <end position="849"/>
    </location>
</feature>
<organism evidence="6 7">
    <name type="scientific">Cyclostephanos tholiformis</name>
    <dbReference type="NCBI Taxonomy" id="382380"/>
    <lineage>
        <taxon>Eukaryota</taxon>
        <taxon>Sar</taxon>
        <taxon>Stramenopiles</taxon>
        <taxon>Ochrophyta</taxon>
        <taxon>Bacillariophyta</taxon>
        <taxon>Coscinodiscophyceae</taxon>
        <taxon>Thalassiosirophycidae</taxon>
        <taxon>Stephanodiscales</taxon>
        <taxon>Stephanodiscaceae</taxon>
        <taxon>Cyclostephanos</taxon>
    </lineage>
</organism>
<proteinExistence type="inferred from homology"/>
<evidence type="ECO:0000256" key="4">
    <source>
        <dbReference type="SAM" id="MobiDB-lite"/>
    </source>
</evidence>
<comment type="similarity">
    <text evidence="1">Belongs to the snRNP Sm proteins family.</text>
</comment>
<dbReference type="PROSITE" id="PS50800">
    <property type="entry name" value="SAP"/>
    <property type="match status" value="1"/>
</dbReference>
<dbReference type="PANTHER" id="PTHR10553">
    <property type="entry name" value="SMALL NUCLEAR RIBONUCLEOPROTEIN"/>
    <property type="match status" value="1"/>
</dbReference>
<dbReference type="PANTHER" id="PTHR10553:SF2">
    <property type="entry name" value="SMALL NUCLEAR RIBONUCLEOPROTEIN G"/>
    <property type="match status" value="1"/>
</dbReference>
<evidence type="ECO:0000256" key="2">
    <source>
        <dbReference type="ARBA" id="ARBA00023274"/>
    </source>
</evidence>
<accession>A0ABD3RY67</accession>
<dbReference type="Pfam" id="PF01423">
    <property type="entry name" value="LSM"/>
    <property type="match status" value="1"/>
</dbReference>
<evidence type="ECO:0000313" key="7">
    <source>
        <dbReference type="Proteomes" id="UP001530377"/>
    </source>
</evidence>
<dbReference type="InterPro" id="IPR001163">
    <property type="entry name" value="Sm_dom_euk/arc"/>
</dbReference>
<keyword evidence="7" id="KW-1185">Reference proteome</keyword>
<sequence length="908" mass="97836">MRWSIHAAYPPPSPPAVDVTIVDVDAVVVGTTTTTNDDARVTRDITMTIITTSTNDVIVVVVVISPSFRSFVGRRCIIYYGLDDPVLTTSTTGRGGDGGGCVGGGGMAEEAGGLHELLLESSMNDYPSSYPPPPPDKRLKLSLNGNRRVIGTLRGYDAFLNVVLENAIDESTGADLCGGGVGGEGGVGGGGEIVIRGNSIVQFESIERWLWGGDGEGEGEGRGRGGGGSRRCIYYDRDMLAETRMGGKCIGRANTHAADAVLSPSWNLSSGPSAVVNNFVDAFSSSLPEIDAGDGANFLSEGEEVDADDYNEAPLVNDACPPPGEAESAAAETEAAPELTIEGVMLLNVAWLKDELKRRGRAIAGKKGELQACLKEAIVLNVPVASGGGVSVCRHESMAGLDVTVRWELLTPKYMPIPEAENIDQSLRPPTELDGSTNPKCAMMETFVRGSFTGTTEKMWYAFVEQSPMAPPKKRSRKSRKRTTPTRQHVVINIEPRVLGGPNIDFLQRYGLDEAIHPMDWFTAFMPMTPDMNHEDAAAVNVKGDQTTKFAVSNWTGYSNAKAMLCKAGDPSHIFTGKFKPFKNEDIMQMLAVYIIDGLAPSPQLIQKMQDQERQPTHGNDRIAAVIAFGVHRAMGGKAVNLPPSGIVMDDIVDNDNYAIKRKWNESGEEVDNEKEVKLIRATLTHPRYRDPDVDGRGGKGIGGGGRGRSKALFLVAMYGLVAHVGCPLEAGQGEGEGEGRGRGGEEREGEGEGEGGERGDGGEEVGGVRTDGDEEAEESDKEEEEEPKSSKEEDEEEDEEEEEEEEEWDEDEDEDEDEEEEGGDDDIEIDSDGDDDFEIDRLSDDNDDFEGDFENLKDGVLWPSLISKYVSIGGGGISSGGGVDAVTTRQIMHTLPLCPYTVEYRDL</sequence>
<feature type="compositionally biased region" description="Basic and acidic residues" evidence="4">
    <location>
        <begin position="688"/>
        <end position="698"/>
    </location>
</feature>
<evidence type="ECO:0000256" key="1">
    <source>
        <dbReference type="ARBA" id="ARBA00006850"/>
    </source>
</evidence>
<feature type="region of interest" description="Disordered" evidence="4">
    <location>
        <begin position="467"/>
        <end position="486"/>
    </location>
</feature>
<dbReference type="GO" id="GO:1990904">
    <property type="term" value="C:ribonucleoprotein complex"/>
    <property type="evidence" value="ECO:0007669"/>
    <property type="project" value="UniProtKB-KW"/>
</dbReference>
<dbReference type="AlphaFoldDB" id="A0ABD3RY67"/>
<dbReference type="SMART" id="SM00513">
    <property type="entry name" value="SAP"/>
    <property type="match status" value="1"/>
</dbReference>
<dbReference type="InterPro" id="IPR044641">
    <property type="entry name" value="Lsm7/SmG-like"/>
</dbReference>
<dbReference type="Gene3D" id="2.30.30.100">
    <property type="match status" value="1"/>
</dbReference>
<protein>
    <recommendedName>
        <fullName evidence="3">Sm protein G</fullName>
    </recommendedName>
</protein>
<gene>
    <name evidence="6" type="ORF">ACHAXA_009042</name>
</gene>
<dbReference type="InterPro" id="IPR003034">
    <property type="entry name" value="SAP_dom"/>
</dbReference>
<dbReference type="SUPFAM" id="SSF50182">
    <property type="entry name" value="Sm-like ribonucleoproteins"/>
    <property type="match status" value="1"/>
</dbReference>
<feature type="compositionally biased region" description="Basic and acidic residues" evidence="4">
    <location>
        <begin position="738"/>
        <end position="747"/>
    </location>
</feature>
<reference evidence="6 7" key="1">
    <citation type="submission" date="2024-10" db="EMBL/GenBank/DDBJ databases">
        <title>Updated reference genomes for cyclostephanoid diatoms.</title>
        <authorList>
            <person name="Roberts W.R."/>
            <person name="Alverson A.J."/>
        </authorList>
    </citation>
    <scope>NUCLEOTIDE SEQUENCE [LARGE SCALE GENOMIC DNA]</scope>
    <source>
        <strain evidence="6 7">AJA228-03</strain>
    </source>
</reference>
<comment type="caution">
    <text evidence="6">The sequence shown here is derived from an EMBL/GenBank/DDBJ whole genome shotgun (WGS) entry which is preliminary data.</text>
</comment>
<evidence type="ECO:0000256" key="3">
    <source>
        <dbReference type="ARBA" id="ARBA00041356"/>
    </source>
</evidence>
<dbReference type="SMART" id="SM00651">
    <property type="entry name" value="Sm"/>
    <property type="match status" value="1"/>
</dbReference>
<dbReference type="EMBL" id="JALLPB020000118">
    <property type="protein sequence ID" value="KAL3817141.1"/>
    <property type="molecule type" value="Genomic_DNA"/>
</dbReference>
<name>A0ABD3RY67_9STRA</name>
<dbReference type="Proteomes" id="UP001530377">
    <property type="component" value="Unassembled WGS sequence"/>
</dbReference>